<comment type="similarity">
    <text evidence="1 5">Belongs to the type-B carboxylesterase/lipase family.</text>
</comment>
<dbReference type="InterPro" id="IPR029058">
    <property type="entry name" value="AB_hydrolase_fold"/>
</dbReference>
<keyword evidence="8" id="KW-1185">Reference proteome</keyword>
<dbReference type="Proteomes" id="UP001152798">
    <property type="component" value="Chromosome 3"/>
</dbReference>
<gene>
    <name evidence="7" type="ORF">NEZAVI_LOCUS5095</name>
</gene>
<keyword evidence="3 5" id="KW-0378">Hydrolase</keyword>
<dbReference type="PROSITE" id="PS00941">
    <property type="entry name" value="CARBOXYLESTERASE_B_2"/>
    <property type="match status" value="1"/>
</dbReference>
<dbReference type="Pfam" id="PF00135">
    <property type="entry name" value="COesterase"/>
    <property type="match status" value="1"/>
</dbReference>
<keyword evidence="2" id="KW-0719">Serine esterase</keyword>
<organism evidence="7 8">
    <name type="scientific">Nezara viridula</name>
    <name type="common">Southern green stink bug</name>
    <name type="synonym">Cimex viridulus</name>
    <dbReference type="NCBI Taxonomy" id="85310"/>
    <lineage>
        <taxon>Eukaryota</taxon>
        <taxon>Metazoa</taxon>
        <taxon>Ecdysozoa</taxon>
        <taxon>Arthropoda</taxon>
        <taxon>Hexapoda</taxon>
        <taxon>Insecta</taxon>
        <taxon>Pterygota</taxon>
        <taxon>Neoptera</taxon>
        <taxon>Paraneoptera</taxon>
        <taxon>Hemiptera</taxon>
        <taxon>Heteroptera</taxon>
        <taxon>Panheteroptera</taxon>
        <taxon>Pentatomomorpha</taxon>
        <taxon>Pentatomoidea</taxon>
        <taxon>Pentatomidae</taxon>
        <taxon>Pentatominae</taxon>
        <taxon>Nezara</taxon>
    </lineage>
</organism>
<protein>
    <recommendedName>
        <fullName evidence="5">Carboxylic ester hydrolase</fullName>
        <ecNumber evidence="5">3.1.1.-</ecNumber>
    </recommendedName>
</protein>
<dbReference type="OrthoDB" id="6846267at2759"/>
<dbReference type="InterPro" id="IPR019826">
    <property type="entry name" value="Carboxylesterase_B_AS"/>
</dbReference>
<proteinExistence type="inferred from homology"/>
<dbReference type="InterPro" id="IPR019819">
    <property type="entry name" value="Carboxylesterase_B_CS"/>
</dbReference>
<dbReference type="PANTHER" id="PTHR43142:SF1">
    <property type="entry name" value="CARBOXYLIC ESTER HYDROLASE"/>
    <property type="match status" value="1"/>
</dbReference>
<dbReference type="PROSITE" id="PS00122">
    <property type="entry name" value="CARBOXYLESTERASE_B_1"/>
    <property type="match status" value="1"/>
</dbReference>
<keyword evidence="5" id="KW-0732">Signal</keyword>
<evidence type="ECO:0000259" key="6">
    <source>
        <dbReference type="Pfam" id="PF00135"/>
    </source>
</evidence>
<feature type="domain" description="Carboxylesterase type B" evidence="6">
    <location>
        <begin position="24"/>
        <end position="511"/>
    </location>
</feature>
<keyword evidence="4" id="KW-0325">Glycoprotein</keyword>
<evidence type="ECO:0000256" key="2">
    <source>
        <dbReference type="ARBA" id="ARBA00022487"/>
    </source>
</evidence>
<dbReference type="Gene3D" id="3.40.50.1820">
    <property type="entry name" value="alpha/beta hydrolase"/>
    <property type="match status" value="1"/>
</dbReference>
<sequence length="561" mass="62542">MFFHLVLFVFMFVCNFNLIVSSSQPEVTLDQGIVRGLYTKTYNNREIASFKSIPYAKPPVGKHRFKEPVPASPWLGTYNATNEPPSCIQLDLFFTKSVIGTEDCLYINVYTPQLPDGKTKEPKLLDVLAFVHGGAFFGGASTDHGPFLLLERDVVLVTFNYRLGPLGFLSTEDRVVPGNNGLKDQVLALKWIQKNIAAFGGNPNSVTLGGLSAGGASCHYHLLSPLSKGLFQKAICISGVAMNPWTMAENSKEKTMMIATDLGCPTNDSLIMIKCLRNRPAEHIIASTKQFSYWGIMFPLAVFAPVIEMPSATAFISDTPASLINNKLGSDVPTILSFALDEGLCGGGEILTTPGMFADMQNRWDELLPLILDYNYTAPPKKMLEISQKIKEKYKIDDTPEGHKNLVKMIGDRMFESGISKISKLSASAYTSPLYLYRFSYRGKSTVMDFFEKTEKDLGVSHGDEIFYTLGLFDFNLPETESDLEMSKQMLDVYVSFLRNGLLGENWEPVKQHLPKIAFTDIKGPNNFQLTEVEELGEESFWDSLGFNENLKLPAHHHDEF</sequence>
<evidence type="ECO:0000313" key="7">
    <source>
        <dbReference type="EMBL" id="CAH1394633.1"/>
    </source>
</evidence>
<dbReference type="EMBL" id="OV725079">
    <property type="protein sequence ID" value="CAH1394633.1"/>
    <property type="molecule type" value="Genomic_DNA"/>
</dbReference>
<evidence type="ECO:0000256" key="4">
    <source>
        <dbReference type="ARBA" id="ARBA00023180"/>
    </source>
</evidence>
<evidence type="ECO:0000313" key="8">
    <source>
        <dbReference type="Proteomes" id="UP001152798"/>
    </source>
</evidence>
<feature type="signal peptide" evidence="5">
    <location>
        <begin position="1"/>
        <end position="21"/>
    </location>
</feature>
<dbReference type="EC" id="3.1.1.-" evidence="5"/>
<evidence type="ECO:0000256" key="5">
    <source>
        <dbReference type="RuleBase" id="RU361235"/>
    </source>
</evidence>
<dbReference type="PANTHER" id="PTHR43142">
    <property type="entry name" value="CARBOXYLIC ESTER HYDROLASE"/>
    <property type="match status" value="1"/>
</dbReference>
<dbReference type="GO" id="GO:0052689">
    <property type="term" value="F:carboxylic ester hydrolase activity"/>
    <property type="evidence" value="ECO:0007669"/>
    <property type="project" value="UniProtKB-KW"/>
</dbReference>
<name>A0A9P0H267_NEZVI</name>
<feature type="chain" id="PRO_5040530348" description="Carboxylic ester hydrolase" evidence="5">
    <location>
        <begin position="22"/>
        <end position="561"/>
    </location>
</feature>
<dbReference type="SUPFAM" id="SSF53474">
    <property type="entry name" value="alpha/beta-Hydrolases"/>
    <property type="match status" value="1"/>
</dbReference>
<dbReference type="AlphaFoldDB" id="A0A9P0H267"/>
<evidence type="ECO:0000256" key="3">
    <source>
        <dbReference type="ARBA" id="ARBA00022801"/>
    </source>
</evidence>
<dbReference type="InterPro" id="IPR002018">
    <property type="entry name" value="CarbesteraseB"/>
</dbReference>
<accession>A0A9P0H267</accession>
<reference evidence="7" key="1">
    <citation type="submission" date="2022-01" db="EMBL/GenBank/DDBJ databases">
        <authorList>
            <person name="King R."/>
        </authorList>
    </citation>
    <scope>NUCLEOTIDE SEQUENCE</scope>
</reference>
<evidence type="ECO:0000256" key="1">
    <source>
        <dbReference type="ARBA" id="ARBA00005964"/>
    </source>
</evidence>